<dbReference type="GO" id="GO:0005829">
    <property type="term" value="C:cytosol"/>
    <property type="evidence" value="ECO:0007669"/>
    <property type="project" value="TreeGrafter"/>
</dbReference>
<dbReference type="CDD" id="cd05825">
    <property type="entry name" value="LbH_wcaF_like"/>
    <property type="match status" value="1"/>
</dbReference>
<dbReference type="NCBIfam" id="NF007797">
    <property type="entry name" value="PRK10502.1"/>
    <property type="match status" value="1"/>
</dbReference>
<name>A0A223P3T1_9SPHI</name>
<dbReference type="GO" id="GO:0008374">
    <property type="term" value="F:O-acyltransferase activity"/>
    <property type="evidence" value="ECO:0007669"/>
    <property type="project" value="TreeGrafter"/>
</dbReference>
<evidence type="ECO:0000313" key="3">
    <source>
        <dbReference type="EMBL" id="ASU36773.1"/>
    </source>
</evidence>
<reference evidence="3 4" key="1">
    <citation type="submission" date="2017-08" db="EMBL/GenBank/DDBJ databases">
        <title>Complete genome sequence of Mucilaginibacter sp. strain BJC16-A31.</title>
        <authorList>
            <consortium name="Henan University of Science and Technology"/>
            <person name="You X."/>
        </authorList>
    </citation>
    <scope>NUCLEOTIDE SEQUENCE [LARGE SCALE GENOMIC DNA]</scope>
    <source>
        <strain evidence="3 4">BJC16-A31</strain>
    </source>
</reference>
<dbReference type="PANTHER" id="PTHR23416:SF23">
    <property type="entry name" value="ACETYLTRANSFERASE C18B11.09C-RELATED"/>
    <property type="match status" value="1"/>
</dbReference>
<keyword evidence="4" id="KW-1185">Reference proteome</keyword>
<comment type="similarity">
    <text evidence="1">Belongs to the transferase hexapeptide repeat family.</text>
</comment>
<dbReference type="PANTHER" id="PTHR23416">
    <property type="entry name" value="SIALIC ACID SYNTHASE-RELATED"/>
    <property type="match status" value="1"/>
</dbReference>
<dbReference type="InterPro" id="IPR051159">
    <property type="entry name" value="Hexapeptide_acetyltransf"/>
</dbReference>
<accession>A0A223P3T1</accession>
<protein>
    <submittedName>
        <fullName evidence="3">Colanic acid biosynthesis acetyltransferase WcaF</fullName>
    </submittedName>
</protein>
<keyword evidence="2 3" id="KW-0808">Transferase</keyword>
<dbReference type="Proteomes" id="UP000215002">
    <property type="component" value="Chromosome"/>
</dbReference>
<evidence type="ECO:0000256" key="1">
    <source>
        <dbReference type="ARBA" id="ARBA00007274"/>
    </source>
</evidence>
<evidence type="ECO:0000256" key="2">
    <source>
        <dbReference type="ARBA" id="ARBA00022679"/>
    </source>
</evidence>
<dbReference type="Gene3D" id="2.160.10.10">
    <property type="entry name" value="Hexapeptide repeat proteins"/>
    <property type="match status" value="1"/>
</dbReference>
<dbReference type="EMBL" id="CP022743">
    <property type="protein sequence ID" value="ASU36773.1"/>
    <property type="molecule type" value="Genomic_DNA"/>
</dbReference>
<gene>
    <name evidence="3" type="ORF">MuYL_4890</name>
</gene>
<dbReference type="AlphaFoldDB" id="A0A223P3T1"/>
<proteinExistence type="inferred from homology"/>
<dbReference type="SUPFAM" id="SSF51161">
    <property type="entry name" value="Trimeric LpxA-like enzymes"/>
    <property type="match status" value="1"/>
</dbReference>
<dbReference type="KEGG" id="muc:MuYL_4890"/>
<dbReference type="RefSeq" id="WP_094572742.1">
    <property type="nucleotide sequence ID" value="NZ_CP022743.1"/>
</dbReference>
<sequence>MKQTDLSLYNNAPYQPGGSALKRLLWYYVNWIFLTSGLVPSRAVKVFFLRLFGAKIGKGVNIKPGVSVKYPWRLTIGHNSWIGENVWIDCLVDVVIGENVCISQGAVILTGGHDYKKATFDLITRKVILEDGVWICAGGIVNPGVVAASHAVLTSGSVANKNLDAWCIYQGNPAVMVRKRIFSQMKTD</sequence>
<dbReference type="InterPro" id="IPR011004">
    <property type="entry name" value="Trimer_LpxA-like_sf"/>
</dbReference>
<dbReference type="OrthoDB" id="9814490at2"/>
<evidence type="ECO:0000313" key="4">
    <source>
        <dbReference type="Proteomes" id="UP000215002"/>
    </source>
</evidence>
<organism evidence="3 4">
    <name type="scientific">Mucilaginibacter xinganensis</name>
    <dbReference type="NCBI Taxonomy" id="1234841"/>
    <lineage>
        <taxon>Bacteria</taxon>
        <taxon>Pseudomonadati</taxon>
        <taxon>Bacteroidota</taxon>
        <taxon>Sphingobacteriia</taxon>
        <taxon>Sphingobacteriales</taxon>
        <taxon>Sphingobacteriaceae</taxon>
        <taxon>Mucilaginibacter</taxon>
    </lineage>
</organism>